<proteinExistence type="predicted"/>
<keyword evidence="6" id="KW-1185">Reference proteome</keyword>
<dbReference type="SMART" id="SM00322">
    <property type="entry name" value="KH"/>
    <property type="match status" value="3"/>
</dbReference>
<feature type="compositionally biased region" description="Acidic residues" evidence="3">
    <location>
        <begin position="429"/>
        <end position="438"/>
    </location>
</feature>
<dbReference type="InParanoid" id="D8LVW0"/>
<dbReference type="InterPro" id="IPR004087">
    <property type="entry name" value="KH_dom"/>
</dbReference>
<dbReference type="AlphaFoldDB" id="D8LVW0"/>
<feature type="region of interest" description="Disordered" evidence="3">
    <location>
        <begin position="395"/>
        <end position="438"/>
    </location>
</feature>
<protein>
    <recommendedName>
        <fullName evidence="4">K Homology domain-containing protein</fullName>
    </recommendedName>
</protein>
<evidence type="ECO:0000256" key="3">
    <source>
        <dbReference type="SAM" id="MobiDB-lite"/>
    </source>
</evidence>
<feature type="domain" description="K Homology" evidence="4">
    <location>
        <begin position="103"/>
        <end position="175"/>
    </location>
</feature>
<dbReference type="GeneID" id="24917664"/>
<evidence type="ECO:0000313" key="5">
    <source>
        <dbReference type="EMBL" id="CBK19949.2"/>
    </source>
</evidence>
<feature type="compositionally biased region" description="Basic and acidic residues" evidence="3">
    <location>
        <begin position="409"/>
        <end position="423"/>
    </location>
</feature>
<dbReference type="Proteomes" id="UP000008312">
    <property type="component" value="Unassembled WGS sequence"/>
</dbReference>
<dbReference type="InterPro" id="IPR004088">
    <property type="entry name" value="KH_dom_type_1"/>
</dbReference>
<dbReference type="GO" id="GO:0003723">
    <property type="term" value="F:RNA binding"/>
    <property type="evidence" value="ECO:0007669"/>
    <property type="project" value="UniProtKB-UniRule"/>
</dbReference>
<dbReference type="EMBL" id="FN668638">
    <property type="protein sequence ID" value="CBK19949.2"/>
    <property type="molecule type" value="Genomic_DNA"/>
</dbReference>
<feature type="domain" description="K Homology" evidence="4">
    <location>
        <begin position="16"/>
        <end position="89"/>
    </location>
</feature>
<evidence type="ECO:0000313" key="6">
    <source>
        <dbReference type="Proteomes" id="UP000008312"/>
    </source>
</evidence>
<dbReference type="PANTHER" id="PTHR10288">
    <property type="entry name" value="KH DOMAIN CONTAINING RNA BINDING PROTEIN"/>
    <property type="match status" value="1"/>
</dbReference>
<reference evidence="5" key="1">
    <citation type="submission" date="2010-02" db="EMBL/GenBank/DDBJ databases">
        <title>Sequencing and annotation of the Blastocystis hominis genome.</title>
        <authorList>
            <person name="Wincker P."/>
        </authorList>
    </citation>
    <scope>NUCLEOTIDE SEQUENCE</scope>
    <source>
        <strain evidence="5">Singapore isolate B</strain>
    </source>
</reference>
<keyword evidence="2" id="KW-0694">RNA-binding</keyword>
<organism evidence="5">
    <name type="scientific">Blastocystis hominis</name>
    <dbReference type="NCBI Taxonomy" id="12968"/>
    <lineage>
        <taxon>Eukaryota</taxon>
        <taxon>Sar</taxon>
        <taxon>Stramenopiles</taxon>
        <taxon>Bigyra</taxon>
        <taxon>Opalozoa</taxon>
        <taxon>Opalinata</taxon>
        <taxon>Blastocystidae</taxon>
        <taxon>Blastocystis</taxon>
    </lineage>
</organism>
<dbReference type="InterPro" id="IPR036612">
    <property type="entry name" value="KH_dom_type_1_sf"/>
</dbReference>
<dbReference type="Pfam" id="PF00013">
    <property type="entry name" value="KH_1"/>
    <property type="match status" value="3"/>
</dbReference>
<evidence type="ECO:0000259" key="4">
    <source>
        <dbReference type="SMART" id="SM00322"/>
    </source>
</evidence>
<dbReference type="CDD" id="cd00105">
    <property type="entry name" value="KH-I"/>
    <property type="match status" value="3"/>
</dbReference>
<sequence length="438" mass="46960">MSAIPSIFNRSEFNGDVEIETIQVPFAIVGLIIGKNGENRRHLQDIFNVNLRIQQENEVSGNAVMRDVTIRGHRDMIEKTKEVIQTLVETRKGDIITRLQSSRDGFEKVAVPNDKVGLVIGRDGCVIKELMSKTSTQIQVPRDPDKKDPTKRYIIITGDPKNVLEAKKHIQDIIDGQMGSIPPDVPVCTITVPDDKVGLVIGKKGTIIKDIQSKSHAYIQIPGKPVEGIYPPVRVINIGGTEEQQQLAKAEIQRMIGTTVGTGTEYRESSKATNQWDPMMMMQQMLTSGLDLNQLEQYMQMQYQEFYQHQAVPPAGAVAPGAGSAGMPGMGAVQGAQSGAMEGSGNAQMGSALPASMGAMNPMGGMNPMNGMNPMGAMNPMNGMNPMAPMAPMGGMGAQSGAVSGGVESAKEAKGETTQKAEEEAPPGFDDDEAPPGL</sequence>
<feature type="domain" description="K Homology" evidence="4">
    <location>
        <begin position="184"/>
        <end position="257"/>
    </location>
</feature>
<name>D8LVW0_BLAHO</name>
<accession>D8LVW0</accession>
<dbReference type="PROSITE" id="PS50084">
    <property type="entry name" value="KH_TYPE_1"/>
    <property type="match status" value="3"/>
</dbReference>
<gene>
    <name evidence="5" type="ORF">GSBLH_T00000352001</name>
</gene>
<dbReference type="OrthoDB" id="5204190at2759"/>
<dbReference type="SUPFAM" id="SSF54791">
    <property type="entry name" value="Eukaryotic type KH-domain (KH-domain type I)"/>
    <property type="match status" value="3"/>
</dbReference>
<evidence type="ECO:0000256" key="2">
    <source>
        <dbReference type="PROSITE-ProRule" id="PRU00117"/>
    </source>
</evidence>
<dbReference type="Gene3D" id="3.30.1370.10">
    <property type="entry name" value="K Homology domain, type 1"/>
    <property type="match status" value="3"/>
</dbReference>
<evidence type="ECO:0000256" key="1">
    <source>
        <dbReference type="ARBA" id="ARBA00022737"/>
    </source>
</evidence>
<keyword evidence="1" id="KW-0677">Repeat</keyword>
<dbReference type="RefSeq" id="XP_012893997.1">
    <property type="nucleotide sequence ID" value="XM_013038543.1"/>
</dbReference>